<organism evidence="4 5">
    <name type="scientific">Trichomonas vaginalis (strain ATCC PRA-98 / G3)</name>
    <dbReference type="NCBI Taxonomy" id="412133"/>
    <lineage>
        <taxon>Eukaryota</taxon>
        <taxon>Metamonada</taxon>
        <taxon>Parabasalia</taxon>
        <taxon>Trichomonadida</taxon>
        <taxon>Trichomonadidae</taxon>
        <taxon>Trichomonas</taxon>
    </lineage>
</organism>
<proteinExistence type="predicted"/>
<dbReference type="Proteomes" id="UP000001542">
    <property type="component" value="Unassembled WGS sequence"/>
</dbReference>
<reference evidence="4" key="1">
    <citation type="submission" date="2006-10" db="EMBL/GenBank/DDBJ databases">
        <authorList>
            <person name="Amadeo P."/>
            <person name="Zhao Q."/>
            <person name="Wortman J."/>
            <person name="Fraser-Liggett C."/>
            <person name="Carlton J."/>
        </authorList>
    </citation>
    <scope>NUCLEOTIDE SEQUENCE</scope>
    <source>
        <strain evidence="4">G3</strain>
    </source>
</reference>
<dbReference type="Gene3D" id="1.20.920.10">
    <property type="entry name" value="Bromodomain-like"/>
    <property type="match status" value="1"/>
</dbReference>
<dbReference type="GO" id="GO:0000785">
    <property type="term" value="C:chromatin"/>
    <property type="evidence" value="ECO:0000318"/>
    <property type="project" value="GO_Central"/>
</dbReference>
<evidence type="ECO:0000256" key="2">
    <source>
        <dbReference type="PROSITE-ProRule" id="PRU00035"/>
    </source>
</evidence>
<dbReference type="PROSITE" id="PS50014">
    <property type="entry name" value="BROMODOMAIN_2"/>
    <property type="match status" value="1"/>
</dbReference>
<dbReference type="InterPro" id="IPR001487">
    <property type="entry name" value="Bromodomain"/>
</dbReference>
<dbReference type="KEGG" id="tva:4772402"/>
<evidence type="ECO:0000313" key="5">
    <source>
        <dbReference type="Proteomes" id="UP000001542"/>
    </source>
</evidence>
<dbReference type="OrthoDB" id="10256279at2759"/>
<evidence type="ECO:0000259" key="3">
    <source>
        <dbReference type="PROSITE" id="PS50014"/>
    </source>
</evidence>
<gene>
    <name evidence="4" type="ORF">TVAG_256060</name>
</gene>
<dbReference type="InParanoid" id="A2DZ03"/>
<dbReference type="VEuPathDB" id="TrichDB:TVAGG3_0869000"/>
<keyword evidence="5" id="KW-1185">Reference proteome</keyword>
<dbReference type="RefSeq" id="XP_001326637.1">
    <property type="nucleotide sequence ID" value="XM_001326602.1"/>
</dbReference>
<dbReference type="SMR" id="A2DZ03"/>
<protein>
    <submittedName>
        <fullName evidence="4">Bromodomain containing protein</fullName>
    </submittedName>
</protein>
<dbReference type="GO" id="GO:0005634">
    <property type="term" value="C:nucleus"/>
    <property type="evidence" value="ECO:0000318"/>
    <property type="project" value="GO_Central"/>
</dbReference>
<dbReference type="SMART" id="SM00297">
    <property type="entry name" value="BROMO"/>
    <property type="match status" value="1"/>
</dbReference>
<dbReference type="GO" id="GO:0006338">
    <property type="term" value="P:chromatin remodeling"/>
    <property type="evidence" value="ECO:0000318"/>
    <property type="project" value="GO_Central"/>
</dbReference>
<dbReference type="CDD" id="cd04369">
    <property type="entry name" value="Bromodomain"/>
    <property type="match status" value="1"/>
</dbReference>
<evidence type="ECO:0000256" key="1">
    <source>
        <dbReference type="ARBA" id="ARBA00023117"/>
    </source>
</evidence>
<dbReference type="InterPro" id="IPR036427">
    <property type="entry name" value="Bromodomain-like_sf"/>
</dbReference>
<dbReference type="GO" id="GO:0006355">
    <property type="term" value="P:regulation of DNA-templated transcription"/>
    <property type="evidence" value="ECO:0000318"/>
    <property type="project" value="GO_Central"/>
</dbReference>
<dbReference type="AlphaFoldDB" id="A2DZ03"/>
<accession>A2DZ03</accession>
<dbReference type="STRING" id="5722.A2DZ03"/>
<reference evidence="4" key="2">
    <citation type="journal article" date="2007" name="Science">
        <title>Draft genome sequence of the sexually transmitted pathogen Trichomonas vaginalis.</title>
        <authorList>
            <person name="Carlton J.M."/>
            <person name="Hirt R.P."/>
            <person name="Silva J.C."/>
            <person name="Delcher A.L."/>
            <person name="Schatz M."/>
            <person name="Zhao Q."/>
            <person name="Wortman J.R."/>
            <person name="Bidwell S.L."/>
            <person name="Alsmark U.C.M."/>
            <person name="Besteiro S."/>
            <person name="Sicheritz-Ponten T."/>
            <person name="Noel C.J."/>
            <person name="Dacks J.B."/>
            <person name="Foster P.G."/>
            <person name="Simillion C."/>
            <person name="Van de Peer Y."/>
            <person name="Miranda-Saavedra D."/>
            <person name="Barton G.J."/>
            <person name="Westrop G.D."/>
            <person name="Mueller S."/>
            <person name="Dessi D."/>
            <person name="Fiori P.L."/>
            <person name="Ren Q."/>
            <person name="Paulsen I."/>
            <person name="Zhang H."/>
            <person name="Bastida-Corcuera F.D."/>
            <person name="Simoes-Barbosa A."/>
            <person name="Brown M.T."/>
            <person name="Hayes R.D."/>
            <person name="Mukherjee M."/>
            <person name="Okumura C.Y."/>
            <person name="Schneider R."/>
            <person name="Smith A.J."/>
            <person name="Vanacova S."/>
            <person name="Villalvazo M."/>
            <person name="Haas B.J."/>
            <person name="Pertea M."/>
            <person name="Feldblyum T.V."/>
            <person name="Utterback T.R."/>
            <person name="Shu C.L."/>
            <person name="Osoegawa K."/>
            <person name="de Jong P.J."/>
            <person name="Hrdy I."/>
            <person name="Horvathova L."/>
            <person name="Zubacova Z."/>
            <person name="Dolezal P."/>
            <person name="Malik S.B."/>
            <person name="Logsdon J.M. Jr."/>
            <person name="Henze K."/>
            <person name="Gupta A."/>
            <person name="Wang C.C."/>
            <person name="Dunne R.L."/>
            <person name="Upcroft J.A."/>
            <person name="Upcroft P."/>
            <person name="White O."/>
            <person name="Salzberg S.L."/>
            <person name="Tang P."/>
            <person name="Chiu C.-H."/>
            <person name="Lee Y.-S."/>
            <person name="Embley T.M."/>
            <person name="Coombs G.H."/>
            <person name="Mottram J.C."/>
            <person name="Tachezy J."/>
            <person name="Fraser-Liggett C.M."/>
            <person name="Johnson P.J."/>
        </authorList>
    </citation>
    <scope>NUCLEOTIDE SEQUENCE [LARGE SCALE GENOMIC DNA]</scope>
    <source>
        <strain evidence="4">G3</strain>
    </source>
</reference>
<dbReference type="eggNOG" id="KOG1245">
    <property type="taxonomic scope" value="Eukaryota"/>
</dbReference>
<feature type="domain" description="Bromo" evidence="3">
    <location>
        <begin position="19"/>
        <end position="91"/>
    </location>
</feature>
<sequence length="228" mass="26671">MSGNQADLAICEEITKKLLQLPGAILFDEPLNQNEEQYPNYSKHIKNPQDLKTILTRLQKNEYQNVAQWEKDINLVWSNCETYNGRDSYVACIARHMQKHFEKLKRKCFIRKINGWIKNVYIWKEKIDKMLYSPPPGSKLSFLPEIPYTPIEYNKFTTKELDALIDASRTIFASRSDYDLKQVAKIIAPDIANESKVEDLVINVETLSPKTLHALREYFKKKIPDYPQ</sequence>
<dbReference type="PRINTS" id="PR00503">
    <property type="entry name" value="BROMODOMAIN"/>
</dbReference>
<dbReference type="EMBL" id="DS113271">
    <property type="protein sequence ID" value="EAY14414.1"/>
    <property type="molecule type" value="Genomic_DNA"/>
</dbReference>
<evidence type="ECO:0000313" key="4">
    <source>
        <dbReference type="EMBL" id="EAY14414.1"/>
    </source>
</evidence>
<dbReference type="Pfam" id="PF00439">
    <property type="entry name" value="Bromodomain"/>
    <property type="match status" value="1"/>
</dbReference>
<dbReference type="PANTHER" id="PTHR22880:SF225">
    <property type="entry name" value="BROMODOMAIN-CONTAINING PROTEIN BET-1-RELATED"/>
    <property type="match status" value="1"/>
</dbReference>
<dbReference type="SUPFAM" id="SSF47370">
    <property type="entry name" value="Bromodomain"/>
    <property type="match status" value="1"/>
</dbReference>
<name>A2DZ03_TRIV3</name>
<dbReference type="VEuPathDB" id="TrichDB:TVAG_256060"/>
<keyword evidence="1 2" id="KW-0103">Bromodomain</keyword>
<dbReference type="PANTHER" id="PTHR22880">
    <property type="entry name" value="FALZ-RELATED BROMODOMAIN-CONTAINING PROTEINS"/>
    <property type="match status" value="1"/>
</dbReference>
<dbReference type="InterPro" id="IPR050935">
    <property type="entry name" value="Bromo_chromatin_reader"/>
</dbReference>